<protein>
    <submittedName>
        <fullName evidence="1">Uncharacterized protein</fullName>
    </submittedName>
</protein>
<dbReference type="AlphaFoldDB" id="A0AA40CBD2"/>
<proteinExistence type="predicted"/>
<reference evidence="1" key="1">
    <citation type="submission" date="2023-06" db="EMBL/GenBank/DDBJ databases">
        <title>Genome-scale phylogeny and comparative genomics of the fungal order Sordariales.</title>
        <authorList>
            <consortium name="Lawrence Berkeley National Laboratory"/>
            <person name="Hensen N."/>
            <person name="Bonometti L."/>
            <person name="Westerberg I."/>
            <person name="Brannstrom I.O."/>
            <person name="Guillou S."/>
            <person name="Cros-Aarteil S."/>
            <person name="Calhoun S."/>
            <person name="Haridas S."/>
            <person name="Kuo A."/>
            <person name="Mondo S."/>
            <person name="Pangilinan J."/>
            <person name="Riley R."/>
            <person name="Labutti K."/>
            <person name="Andreopoulos B."/>
            <person name="Lipzen A."/>
            <person name="Chen C."/>
            <person name="Yanf M."/>
            <person name="Daum C."/>
            <person name="Ng V."/>
            <person name="Clum A."/>
            <person name="Steindorff A."/>
            <person name="Ohm R."/>
            <person name="Martin F."/>
            <person name="Silar P."/>
            <person name="Natvig D."/>
            <person name="Lalanne C."/>
            <person name="Gautier V."/>
            <person name="Ament-Velasquez S.L."/>
            <person name="Kruys A."/>
            <person name="Hutchinson M.I."/>
            <person name="Powell A.J."/>
            <person name="Barry K."/>
            <person name="Miller A.N."/>
            <person name="Grigoriev I.V."/>
            <person name="Debuchy R."/>
            <person name="Gladieux P."/>
            <person name="Thoren M.H."/>
            <person name="Johannesson H."/>
        </authorList>
    </citation>
    <scope>NUCLEOTIDE SEQUENCE</scope>
    <source>
        <strain evidence="1">CBS 606.72</strain>
    </source>
</reference>
<dbReference type="EMBL" id="JAULSU010000001">
    <property type="protein sequence ID" value="KAK0632015.1"/>
    <property type="molecule type" value="Genomic_DNA"/>
</dbReference>
<evidence type="ECO:0000313" key="2">
    <source>
        <dbReference type="Proteomes" id="UP001175000"/>
    </source>
</evidence>
<dbReference type="Proteomes" id="UP001175000">
    <property type="component" value="Unassembled WGS sequence"/>
</dbReference>
<keyword evidence="2" id="KW-1185">Reference proteome</keyword>
<name>A0AA40CBD2_9PEZI</name>
<organism evidence="1 2">
    <name type="scientific">Immersiella caudata</name>
    <dbReference type="NCBI Taxonomy" id="314043"/>
    <lineage>
        <taxon>Eukaryota</taxon>
        <taxon>Fungi</taxon>
        <taxon>Dikarya</taxon>
        <taxon>Ascomycota</taxon>
        <taxon>Pezizomycotina</taxon>
        <taxon>Sordariomycetes</taxon>
        <taxon>Sordariomycetidae</taxon>
        <taxon>Sordariales</taxon>
        <taxon>Lasiosphaeriaceae</taxon>
        <taxon>Immersiella</taxon>
    </lineage>
</organism>
<gene>
    <name evidence="1" type="ORF">B0T14DRAFT_559745</name>
</gene>
<comment type="caution">
    <text evidence="1">The sequence shown here is derived from an EMBL/GenBank/DDBJ whole genome shotgun (WGS) entry which is preliminary data.</text>
</comment>
<sequence>MAERHKSLPLESELINACRDEQDVSLDQPTTEDCIFLDVFIPKQFFDRKTDPLRCGNVRAPVVVTFGQASFTAGSKDVIDGAYVTFAPYVEENYFRQCGSEFHISVVVNYGPPEILPYDLRYPEPAVAGYNIIREIFMGCNAWALGQALLNSSYMFNSGNMKNLGMMGLYRDNSEAESNTFYMNGMGWKNSLLYFIQQGIPGPRGEWPIYGEERTVRKAIPFWAIATSLVGGEIEKEEERNMFDNERCKWWAEEGFVYYFEDLRRQQGRQLQATHLP</sequence>
<evidence type="ECO:0000313" key="1">
    <source>
        <dbReference type="EMBL" id="KAK0632015.1"/>
    </source>
</evidence>
<accession>A0AA40CBD2</accession>